<comment type="caution">
    <text evidence="1">The sequence shown here is derived from an EMBL/GenBank/DDBJ whole genome shotgun (WGS) entry which is preliminary data.</text>
</comment>
<name>A0ABP1RME7_9HEXA</name>
<dbReference type="InterPro" id="IPR032675">
    <property type="entry name" value="LRR_dom_sf"/>
</dbReference>
<dbReference type="SUPFAM" id="SSF52047">
    <property type="entry name" value="RNI-like"/>
    <property type="match status" value="1"/>
</dbReference>
<organism evidence="1 2">
    <name type="scientific">Orchesella dallaii</name>
    <dbReference type="NCBI Taxonomy" id="48710"/>
    <lineage>
        <taxon>Eukaryota</taxon>
        <taxon>Metazoa</taxon>
        <taxon>Ecdysozoa</taxon>
        <taxon>Arthropoda</taxon>
        <taxon>Hexapoda</taxon>
        <taxon>Collembola</taxon>
        <taxon>Entomobryomorpha</taxon>
        <taxon>Entomobryoidea</taxon>
        <taxon>Orchesellidae</taxon>
        <taxon>Orchesellinae</taxon>
        <taxon>Orchesella</taxon>
    </lineage>
</organism>
<protein>
    <recommendedName>
        <fullName evidence="3">F-box domain-containing protein</fullName>
    </recommendedName>
</protein>
<gene>
    <name evidence="1" type="ORF">ODALV1_LOCUS23912</name>
</gene>
<keyword evidence="2" id="KW-1185">Reference proteome</keyword>
<dbReference type="Gene3D" id="3.80.10.10">
    <property type="entry name" value="Ribonuclease Inhibitor"/>
    <property type="match status" value="1"/>
</dbReference>
<proteinExistence type="predicted"/>
<evidence type="ECO:0000313" key="2">
    <source>
        <dbReference type="Proteomes" id="UP001642540"/>
    </source>
</evidence>
<evidence type="ECO:0000313" key="1">
    <source>
        <dbReference type="EMBL" id="CAL8130845.1"/>
    </source>
</evidence>
<accession>A0ABP1RME7</accession>
<sequence>MGMCEEFGNSFGTVGSLPVLFWKMVMKYLKEPQDILAMSQVSPILKTLLEESGALFAECLRIMLNQPNKLNIQPVTLYNCRLTCRRGREVADEALLQDTLTRFPKQCPPEYLFDNVDKIQRFMDTFNGTGNGMSSFFMSVSYLRAANAEIYAKALELLSHHGSHLRQVHLRTFDFERRPNVVWNMLQNQLNYLRSIQSLSISGILEHQELPLAPLVLPPLPALPSLRKLKLTGLRFVGFGVNDLVGTVMSSLIPLYGNLLTDFSANETLFRRGVVEADQNWNLLPNLQRFQLETEDSRETMWSYILRRLEDVRWPMLIDLSLGYNSNYGGDDAFIPFSSGLMRALENFRNSLQKLELGGQLVEPEADEEDIAVVGDGEELTQILPHLRTLCVGNSSRFPPNFWEMCSRRFPNVTELDLLAFYGEYVLEWEDYFFMLFPLLNGIRMKERDGGQVFRLSGGCRQLFG</sequence>
<dbReference type="EMBL" id="CAXLJM020000085">
    <property type="protein sequence ID" value="CAL8130845.1"/>
    <property type="molecule type" value="Genomic_DNA"/>
</dbReference>
<reference evidence="1 2" key="1">
    <citation type="submission" date="2024-08" db="EMBL/GenBank/DDBJ databases">
        <authorList>
            <person name="Cucini C."/>
            <person name="Frati F."/>
        </authorList>
    </citation>
    <scope>NUCLEOTIDE SEQUENCE [LARGE SCALE GENOMIC DNA]</scope>
</reference>
<dbReference type="Proteomes" id="UP001642540">
    <property type="component" value="Unassembled WGS sequence"/>
</dbReference>
<evidence type="ECO:0008006" key="3">
    <source>
        <dbReference type="Google" id="ProtNLM"/>
    </source>
</evidence>